<organism evidence="2 3">
    <name type="scientific">Leishmania lindenbergi</name>
    <dbReference type="NCBI Taxonomy" id="651832"/>
    <lineage>
        <taxon>Eukaryota</taxon>
        <taxon>Discoba</taxon>
        <taxon>Euglenozoa</taxon>
        <taxon>Kinetoplastea</taxon>
        <taxon>Metakinetoplastina</taxon>
        <taxon>Trypanosomatida</taxon>
        <taxon>Trypanosomatidae</taxon>
        <taxon>Leishmaniinae</taxon>
        <taxon>Leishmania</taxon>
    </lineage>
</organism>
<feature type="region of interest" description="Disordered" evidence="1">
    <location>
        <begin position="204"/>
        <end position="224"/>
    </location>
</feature>
<dbReference type="Gene3D" id="1.10.20.120">
    <property type="match status" value="1"/>
</dbReference>
<sequence>MSQPPRSNDGYPATAEKGVTRPAMSLTCAAPLAILPAPSLEGETYRDHVGCKADLDSNDDGSRGDYNVNARDDGDSDDAGDGDYASASSLRAHAYNTASSNDGLCLFRSPTNRGPPVQYDPHDHTRPDLTHAPSSSLSAKVQQRRLWVLPRDAFHPQCWASLTSTRSSLDTAAKSCSDGEAYASNGRSGAYASTRTSTHGLVAPAAPVTTGDTHALPPSSLQPDSSAVGAAPLALNCMINASVARLPHPRHGQPLLCIVVRDPIIPVVTRTFPPNLPSAVSASPSLLYEVQAHAPPSGFAQSWFVKEQVVPSTVGAGELLVATPLDLTFFALYELLGDAQRYERLSRTFMSAEDLYRDRDLRFSAVTSASAAGYEGDAPETNAFLSVFSGVGGGGEDSRSSTSPSAPFAAELLSSSGAHDASVDDGGPHGWAAHPPSQLTTSSFFSATPHGKLGGGSGRGWAGWARAAAAHPLLLHHCLRVLQSDGVLRRLCEVRVIGGNSYVQTSTSDAPVESLDAVYYRPSESVAVEWLKTRVERVRASPVLRAILQLPEISPVATATAATPAEACVEVPMTVAFGVVAEYVPDRLHAALAAACGLPDPAATPVSSPIAAASTDGAKRHRDDVATNRRKAEATPSAAGPKSASVKRLEKAGKPKGTPTLLDMFAKKARSEGGAP</sequence>
<dbReference type="AlphaFoldDB" id="A0AAW3ARI6"/>
<accession>A0AAW3ARI6</accession>
<proteinExistence type="predicted"/>
<comment type="caution">
    <text evidence="2">The sequence shown here is derived from an EMBL/GenBank/DDBJ whole genome shotgun (WGS) entry which is preliminary data.</text>
</comment>
<protein>
    <recommendedName>
        <fullName evidence="4">Rnh202 triple barrel domain-containing protein</fullName>
    </recommendedName>
</protein>
<dbReference type="PANTHER" id="PTHR13383:SF11">
    <property type="entry name" value="RIBONUCLEASE H2 SUBUNIT B"/>
    <property type="match status" value="1"/>
</dbReference>
<gene>
    <name evidence="2" type="ORF">Q4I31_001907</name>
</gene>
<feature type="compositionally biased region" description="Basic and acidic residues" evidence="1">
    <location>
        <begin position="617"/>
        <end position="633"/>
    </location>
</feature>
<dbReference type="InterPro" id="IPR040456">
    <property type="entry name" value="RNase_H2_suB"/>
</dbReference>
<dbReference type="GO" id="GO:0006401">
    <property type="term" value="P:RNA catabolic process"/>
    <property type="evidence" value="ECO:0007669"/>
    <property type="project" value="TreeGrafter"/>
</dbReference>
<keyword evidence="3" id="KW-1185">Reference proteome</keyword>
<feature type="region of interest" description="Disordered" evidence="1">
    <location>
        <begin position="605"/>
        <end position="676"/>
    </location>
</feature>
<evidence type="ECO:0008006" key="4">
    <source>
        <dbReference type="Google" id="ProtNLM"/>
    </source>
</evidence>
<feature type="region of interest" description="Disordered" evidence="1">
    <location>
        <begin position="1"/>
        <end position="21"/>
    </location>
</feature>
<dbReference type="Gene3D" id="2.20.25.530">
    <property type="match status" value="1"/>
</dbReference>
<dbReference type="GO" id="GO:0032299">
    <property type="term" value="C:ribonuclease H2 complex"/>
    <property type="evidence" value="ECO:0007669"/>
    <property type="project" value="InterPro"/>
</dbReference>
<dbReference type="Proteomes" id="UP001500131">
    <property type="component" value="Unassembled WGS sequence"/>
</dbReference>
<feature type="region of interest" description="Disordered" evidence="1">
    <location>
        <begin position="53"/>
        <end position="84"/>
    </location>
</feature>
<evidence type="ECO:0000313" key="2">
    <source>
        <dbReference type="EMBL" id="KAL0510531.1"/>
    </source>
</evidence>
<feature type="compositionally biased region" description="Basic and acidic residues" evidence="1">
    <location>
        <begin position="665"/>
        <end position="676"/>
    </location>
</feature>
<name>A0AAW3ARI6_9TRYP</name>
<dbReference type="GO" id="GO:0005654">
    <property type="term" value="C:nucleoplasm"/>
    <property type="evidence" value="ECO:0007669"/>
    <property type="project" value="TreeGrafter"/>
</dbReference>
<feature type="region of interest" description="Disordered" evidence="1">
    <location>
        <begin position="106"/>
        <end position="137"/>
    </location>
</feature>
<evidence type="ECO:0000256" key="1">
    <source>
        <dbReference type="SAM" id="MobiDB-lite"/>
    </source>
</evidence>
<feature type="compositionally biased region" description="Basic and acidic residues" evidence="1">
    <location>
        <begin position="120"/>
        <end position="129"/>
    </location>
</feature>
<reference evidence="2 3" key="1">
    <citation type="submission" date="2024-02" db="EMBL/GenBank/DDBJ databases">
        <title>FIRST GENOME SEQUENCES OF Leishmania (Viannia) shawi, Leishmania (Viannia) lindenbergi AND Leishmania (Viannia) utingensis.</title>
        <authorList>
            <person name="Resadore F."/>
            <person name="Custodio M.G.F."/>
            <person name="Boite M.C."/>
            <person name="Cupolillo E."/>
            <person name="Ferreira G.E.M."/>
        </authorList>
    </citation>
    <scope>NUCLEOTIDE SEQUENCE [LARGE SCALE GENOMIC DNA]</scope>
    <source>
        <strain evidence="2 3">MHOM/BR/1966/M15733</strain>
    </source>
</reference>
<feature type="compositionally biased region" description="Basic and acidic residues" evidence="1">
    <location>
        <begin position="53"/>
        <end position="63"/>
    </location>
</feature>
<dbReference type="PANTHER" id="PTHR13383">
    <property type="entry name" value="RIBONUCLEASE H2 SUBUNIT B"/>
    <property type="match status" value="1"/>
</dbReference>
<dbReference type="EMBL" id="JBAMZK010000013">
    <property type="protein sequence ID" value="KAL0510531.1"/>
    <property type="molecule type" value="Genomic_DNA"/>
</dbReference>
<evidence type="ECO:0000313" key="3">
    <source>
        <dbReference type="Proteomes" id="UP001500131"/>
    </source>
</evidence>